<organism evidence="1 2">
    <name type="scientific">Pleurodeles waltl</name>
    <name type="common">Iberian ribbed newt</name>
    <dbReference type="NCBI Taxonomy" id="8319"/>
    <lineage>
        <taxon>Eukaryota</taxon>
        <taxon>Metazoa</taxon>
        <taxon>Chordata</taxon>
        <taxon>Craniata</taxon>
        <taxon>Vertebrata</taxon>
        <taxon>Euteleostomi</taxon>
        <taxon>Amphibia</taxon>
        <taxon>Batrachia</taxon>
        <taxon>Caudata</taxon>
        <taxon>Salamandroidea</taxon>
        <taxon>Salamandridae</taxon>
        <taxon>Pleurodelinae</taxon>
        <taxon>Pleurodeles</taxon>
    </lineage>
</organism>
<evidence type="ECO:0000313" key="2">
    <source>
        <dbReference type="Proteomes" id="UP001066276"/>
    </source>
</evidence>
<dbReference type="AlphaFoldDB" id="A0AAV7W1T3"/>
<protein>
    <submittedName>
        <fullName evidence="1">Uncharacterized protein</fullName>
    </submittedName>
</protein>
<name>A0AAV7W1T3_PLEWA</name>
<dbReference type="EMBL" id="JANPWB010000002">
    <property type="protein sequence ID" value="KAJ1207933.1"/>
    <property type="molecule type" value="Genomic_DNA"/>
</dbReference>
<comment type="caution">
    <text evidence="1">The sequence shown here is derived from an EMBL/GenBank/DDBJ whole genome shotgun (WGS) entry which is preliminary data.</text>
</comment>
<keyword evidence="2" id="KW-1185">Reference proteome</keyword>
<accession>A0AAV7W1T3</accession>
<dbReference type="Proteomes" id="UP001066276">
    <property type="component" value="Chromosome 1_2"/>
</dbReference>
<evidence type="ECO:0000313" key="1">
    <source>
        <dbReference type="EMBL" id="KAJ1207933.1"/>
    </source>
</evidence>
<sequence length="109" mass="11259">MNDGDGLSPALRSWWGVLFSPRGALGRPAAVEGLGAACKHLQVRRRSSTGPCCRVGPVRLAGGKKLCGPCDGRRGPEGLLRGSADYCCIVGETAAWGLPSGPRVEKGVS</sequence>
<reference evidence="1" key="1">
    <citation type="journal article" date="2022" name="bioRxiv">
        <title>Sequencing and chromosome-scale assembly of the giantPleurodeles waltlgenome.</title>
        <authorList>
            <person name="Brown T."/>
            <person name="Elewa A."/>
            <person name="Iarovenko S."/>
            <person name="Subramanian E."/>
            <person name="Araus A.J."/>
            <person name="Petzold A."/>
            <person name="Susuki M."/>
            <person name="Suzuki K.-i.T."/>
            <person name="Hayashi T."/>
            <person name="Toyoda A."/>
            <person name="Oliveira C."/>
            <person name="Osipova E."/>
            <person name="Leigh N.D."/>
            <person name="Simon A."/>
            <person name="Yun M.H."/>
        </authorList>
    </citation>
    <scope>NUCLEOTIDE SEQUENCE</scope>
    <source>
        <strain evidence="1">20211129_DDA</strain>
        <tissue evidence="1">Liver</tissue>
    </source>
</reference>
<proteinExistence type="predicted"/>
<gene>
    <name evidence="1" type="ORF">NDU88_003323</name>
</gene>